<keyword evidence="2 6" id="KW-0489">Methyltransferase</keyword>
<proteinExistence type="inferred from homology"/>
<evidence type="ECO:0000259" key="5">
    <source>
        <dbReference type="Pfam" id="PF01555"/>
    </source>
</evidence>
<accession>A0A3G2KFC3</accession>
<evidence type="ECO:0000256" key="3">
    <source>
        <dbReference type="ARBA" id="ARBA00022679"/>
    </source>
</evidence>
<keyword evidence="3" id="KW-0808">Transferase</keyword>
<evidence type="ECO:0000313" key="7">
    <source>
        <dbReference type="Proteomes" id="UP000281958"/>
    </source>
</evidence>
<dbReference type="GO" id="GO:0032259">
    <property type="term" value="P:methylation"/>
    <property type="evidence" value="ECO:0007669"/>
    <property type="project" value="UniProtKB-KW"/>
</dbReference>
<evidence type="ECO:0000256" key="4">
    <source>
        <dbReference type="SAM" id="MobiDB-lite"/>
    </source>
</evidence>
<evidence type="ECO:0000256" key="1">
    <source>
        <dbReference type="ARBA" id="ARBA00006594"/>
    </source>
</evidence>
<dbReference type="InterPro" id="IPR002052">
    <property type="entry name" value="DNA_methylase_N6_adenine_CS"/>
</dbReference>
<dbReference type="SUPFAM" id="SSF53335">
    <property type="entry name" value="S-adenosyl-L-methionine-dependent methyltransferases"/>
    <property type="match status" value="1"/>
</dbReference>
<feature type="domain" description="DNA methylase N-4/N-6" evidence="5">
    <location>
        <begin position="386"/>
        <end position="453"/>
    </location>
</feature>
<protein>
    <submittedName>
        <fullName evidence="6">DNA methylase</fullName>
    </submittedName>
</protein>
<evidence type="ECO:0000313" key="6">
    <source>
        <dbReference type="EMBL" id="AYN57694.1"/>
    </source>
</evidence>
<dbReference type="InterPro" id="IPR002941">
    <property type="entry name" value="DNA_methylase_N4/N6"/>
</dbReference>
<dbReference type="Gene3D" id="3.40.50.150">
    <property type="entry name" value="Vaccinia Virus protein VP39"/>
    <property type="match status" value="2"/>
</dbReference>
<dbReference type="PRINTS" id="PR00508">
    <property type="entry name" value="S21N4MTFRASE"/>
</dbReference>
<gene>
    <name evidence="6" type="primary">47</name>
    <name evidence="6" type="ORF">PBI_DAOB_47</name>
</gene>
<dbReference type="Pfam" id="PF01555">
    <property type="entry name" value="N6_N4_Mtase"/>
    <property type="match status" value="1"/>
</dbReference>
<dbReference type="PROSITE" id="PS00092">
    <property type="entry name" value="N6_MTASE"/>
    <property type="match status" value="1"/>
</dbReference>
<dbReference type="Proteomes" id="UP000281958">
    <property type="component" value="Segment"/>
</dbReference>
<comment type="similarity">
    <text evidence="1">Belongs to the N(4)/N(6)-methyltransferase family.</text>
</comment>
<sequence length="470" mass="50886">MASMREAHYSNESVTLYAGDCLEVLRELPAASVDSVVTDPPYGLGNTSPALVAETVTAWLGGDREFIPEGRGFMGRPWDAFVPPVAVWDECLRVLKPGGHLLAFSGSRTLDLMSLGIRFAGFDIRDSIMWLYGSGFPKSRDVSEAMGSYLAGDRPESGQNPEVYRVTAFLKAARDAAGWTNRRIDELFGTNGMAGHWTTQGSQPSVPSLRQWDELRAELGFDDGEIRPVVERLCSTERPEDWGAGGADEDFLGSLKKNVEYASAGDWGTALKPSFEPVVVARKAVVGSITANVGTFGTGAFNLAGCRTGDEIRVNRSAGNKPGGASLNMSADGMPEGVEGRQAAGRWPANVVLDESQAAELDKFSNEKPAQFFPVFRYEPKAPASERPRVNGVSHPTVKPLELMRWLCRLVTPPGGVVLEPFAGSGTTLEAAFLENFRAVGIERQPEYLPLIESRFSKTLEPVFDFGGLL</sequence>
<dbReference type="GO" id="GO:0003677">
    <property type="term" value="F:DNA binding"/>
    <property type="evidence" value="ECO:0007669"/>
    <property type="project" value="InterPro"/>
</dbReference>
<organism evidence="6 7">
    <name type="scientific">Arthrobacter phage Daob</name>
    <dbReference type="NCBI Taxonomy" id="2419954"/>
    <lineage>
        <taxon>Viruses</taxon>
        <taxon>Duplodnaviria</taxon>
        <taxon>Heunggongvirae</taxon>
        <taxon>Uroviricota</taxon>
        <taxon>Caudoviricetes</taxon>
        <taxon>Coralvirus</taxon>
        <taxon>Coralvirus coral</taxon>
    </lineage>
</organism>
<name>A0A3G2KFC3_9CAUD</name>
<dbReference type="GO" id="GO:0008170">
    <property type="term" value="F:N-methyltransferase activity"/>
    <property type="evidence" value="ECO:0007669"/>
    <property type="project" value="InterPro"/>
</dbReference>
<dbReference type="InterPro" id="IPR001091">
    <property type="entry name" value="RM_Methyltransferase"/>
</dbReference>
<dbReference type="EMBL" id="MH834609">
    <property type="protein sequence ID" value="AYN57694.1"/>
    <property type="molecule type" value="Genomic_DNA"/>
</dbReference>
<evidence type="ECO:0000256" key="2">
    <source>
        <dbReference type="ARBA" id="ARBA00022603"/>
    </source>
</evidence>
<reference evidence="6 7" key="1">
    <citation type="submission" date="2018-09" db="EMBL/GenBank/DDBJ databases">
        <authorList>
            <person name="Giglietti G.M."/>
            <person name="Stoner T.H."/>
            <person name="Garlena R.A."/>
            <person name="Russell D.A."/>
            <person name="Pope W.H."/>
            <person name="Jacobs-Sera D."/>
            <person name="Hatfull G.F."/>
        </authorList>
    </citation>
    <scope>NUCLEOTIDE SEQUENCE [LARGE SCALE GENOMIC DNA]</scope>
</reference>
<feature type="region of interest" description="Disordered" evidence="4">
    <location>
        <begin position="315"/>
        <end position="341"/>
    </location>
</feature>
<dbReference type="InterPro" id="IPR029063">
    <property type="entry name" value="SAM-dependent_MTases_sf"/>
</dbReference>